<proteinExistence type="predicted"/>
<protein>
    <submittedName>
        <fullName evidence="1">Uncharacterized protein</fullName>
    </submittedName>
</protein>
<evidence type="ECO:0000313" key="2">
    <source>
        <dbReference type="Proteomes" id="UP001064087"/>
    </source>
</evidence>
<dbReference type="Proteomes" id="UP001064087">
    <property type="component" value="Chromosome"/>
</dbReference>
<dbReference type="EMBL" id="CP106738">
    <property type="protein sequence ID" value="UXX84845.1"/>
    <property type="molecule type" value="Genomic_DNA"/>
</dbReference>
<name>A0ABY6DM47_9RHOB</name>
<accession>A0ABY6DM47</accession>
<evidence type="ECO:0000313" key="1">
    <source>
        <dbReference type="EMBL" id="UXX84845.1"/>
    </source>
</evidence>
<gene>
    <name evidence="1" type="ORF">N7U68_09485</name>
</gene>
<organism evidence="1 2">
    <name type="scientific">Roseovarius pelagicus</name>
    <dbReference type="NCBI Taxonomy" id="2980108"/>
    <lineage>
        <taxon>Bacteria</taxon>
        <taxon>Pseudomonadati</taxon>
        <taxon>Pseudomonadota</taxon>
        <taxon>Alphaproteobacteria</taxon>
        <taxon>Rhodobacterales</taxon>
        <taxon>Roseobacteraceae</taxon>
        <taxon>Roseovarius</taxon>
    </lineage>
</organism>
<reference evidence="1" key="1">
    <citation type="submission" date="2022-10" db="EMBL/GenBank/DDBJ databases">
        <title>Roseovarius pelagicus sp. nov., isolated from Arctic seawater.</title>
        <authorList>
            <person name="Hong Y.W."/>
            <person name="Hwang C.Y."/>
        </authorList>
    </citation>
    <scope>NUCLEOTIDE SEQUENCE</scope>
    <source>
        <strain evidence="1">HL-MP18</strain>
    </source>
</reference>
<sequence length="62" mass="6484">MTLNIPTPNPAVDVDGRLRFAIDPLRADLVVTASHSGHLAAHASVSVMVVREQPAGDTQPNG</sequence>
<keyword evidence="2" id="KW-1185">Reference proteome</keyword>
<dbReference type="RefSeq" id="WP_263048950.1">
    <property type="nucleotide sequence ID" value="NZ_CP106738.1"/>
</dbReference>